<feature type="domain" description="Gfd2/YDR514C-like C-terminal" evidence="1">
    <location>
        <begin position="232"/>
        <end position="420"/>
    </location>
</feature>
<evidence type="ECO:0000313" key="2">
    <source>
        <dbReference type="EMBL" id="SPO00524.1"/>
    </source>
</evidence>
<dbReference type="EMBL" id="ONZQ02000004">
    <property type="protein sequence ID" value="SPO00524.1"/>
    <property type="molecule type" value="Genomic_DNA"/>
</dbReference>
<dbReference type="PANTHER" id="PTHR28083">
    <property type="entry name" value="GOOD FOR FULL DBP5 ACTIVITY PROTEIN 2"/>
    <property type="match status" value="1"/>
</dbReference>
<dbReference type="InterPro" id="IPR048519">
    <property type="entry name" value="Gfd2/YDR514C-like_C"/>
</dbReference>
<name>A0AAE8SU37_9PEZI</name>
<protein>
    <recommendedName>
        <fullName evidence="1">Gfd2/YDR514C-like C-terminal domain-containing protein</fullName>
    </recommendedName>
</protein>
<dbReference type="Proteomes" id="UP001187682">
    <property type="component" value="Unassembled WGS sequence"/>
</dbReference>
<dbReference type="InterPro" id="IPR012337">
    <property type="entry name" value="RNaseH-like_sf"/>
</dbReference>
<dbReference type="GO" id="GO:0005634">
    <property type="term" value="C:nucleus"/>
    <property type="evidence" value="ECO:0007669"/>
    <property type="project" value="TreeGrafter"/>
</dbReference>
<dbReference type="SUPFAM" id="SSF53098">
    <property type="entry name" value="Ribonuclease H-like"/>
    <property type="match status" value="1"/>
</dbReference>
<evidence type="ECO:0000259" key="1">
    <source>
        <dbReference type="Pfam" id="PF21762"/>
    </source>
</evidence>
<comment type="caution">
    <text evidence="2">The sequence shown here is derived from an EMBL/GenBank/DDBJ whole genome shotgun (WGS) entry which is preliminary data.</text>
</comment>
<reference evidence="2" key="1">
    <citation type="submission" date="2018-03" db="EMBL/GenBank/DDBJ databases">
        <authorList>
            <person name="Guldener U."/>
        </authorList>
    </citation>
    <scope>NUCLEOTIDE SEQUENCE</scope>
</reference>
<accession>A0AAE8SU37</accession>
<proteinExistence type="predicted"/>
<sequence>MKFDNPSQRSGSKDDEGLLASMTGMVLGDEAPKEMEFCPWRMARPFFDNFHEYQDWDFYYLYSPDMRYTGPFLFVSVEQLTTFLGIINSHLDTQLAIPDAHAKRFSYQFGSGNTPCPKYLGKVHDANSRAKLLDEKSLPACGDEALKYGQAGAEARDKVRETLETIAKYGHAKKKKTPGAKQARNREKRRTMMMMLQDALGLRPWEEALADSKDQKFDVGKAPPFPPKNSPVLIAIDVEVHETCHDIITEVGFAILDTEKTKTTAPGDIGRGWWALVESKHLRVKEYSFHCNHKYVDGCPDRFDFGTSDFVSNKDLLQSIDDIFLEHATQTSSAGQIIERDIIFVGHDIGSDDRYLASIGCHMDTKNVVLRADSKDLYQHLRSADQGRALISVLLDLGIDSKNLHNAGNDAVYTLRATIACAIEGMKEYTKQQETHCAEDVAGDVRYVQSEEVQEKEVSELLEASEEEVPEKRDVTWVPGKSYYYADDCDDDNLPMII</sequence>
<evidence type="ECO:0000313" key="3">
    <source>
        <dbReference type="Proteomes" id="UP001187682"/>
    </source>
</evidence>
<dbReference type="InterPro" id="IPR040151">
    <property type="entry name" value="Gfd2/YDR514C-like"/>
</dbReference>
<organism evidence="2 3">
    <name type="scientific">Cephalotrichum gorgonifer</name>
    <dbReference type="NCBI Taxonomy" id="2041049"/>
    <lineage>
        <taxon>Eukaryota</taxon>
        <taxon>Fungi</taxon>
        <taxon>Dikarya</taxon>
        <taxon>Ascomycota</taxon>
        <taxon>Pezizomycotina</taxon>
        <taxon>Sordariomycetes</taxon>
        <taxon>Hypocreomycetidae</taxon>
        <taxon>Microascales</taxon>
        <taxon>Microascaceae</taxon>
        <taxon>Cephalotrichum</taxon>
    </lineage>
</organism>
<dbReference type="PANTHER" id="PTHR28083:SF1">
    <property type="entry name" value="GOOD FOR FULL DBP5 ACTIVITY PROTEIN 2"/>
    <property type="match status" value="1"/>
</dbReference>
<dbReference type="AlphaFoldDB" id="A0AAE8SU37"/>
<dbReference type="Pfam" id="PF21762">
    <property type="entry name" value="DEDDh_C"/>
    <property type="match status" value="1"/>
</dbReference>
<gene>
    <name evidence="2" type="ORF">DNG_03272</name>
</gene>
<keyword evidence="3" id="KW-1185">Reference proteome</keyword>